<sequence length="238" mass="27758">MKYIYIVFVFFSFALTAQNLAKVNYIVLPTDGSIEKREALNELRISFNGVDDAMKKLEYELLVSNNKSYFHLIANLDFNERAARLARSFAGRKEYYRDNDKKELIEVIEFSGEFFNVWGDINKEWELVNETKLINGYKCYKAITERKIWLKKTDNVAKVIAWYCPTIPMNFGPKGFGGLPGLILELQDSKMIYLASRIEISEKLKIKIKKIEGKIISKDDFYKIVEKTNDYNINILPK</sequence>
<dbReference type="NCBIfam" id="TIGR01200">
    <property type="entry name" value="GLPGLI"/>
    <property type="match status" value="1"/>
</dbReference>
<comment type="caution">
    <text evidence="1">The sequence shown here is derived from an EMBL/GenBank/DDBJ whole genome shotgun (WGS) entry which is preliminary data.</text>
</comment>
<dbReference type="RefSeq" id="WP_290267063.1">
    <property type="nucleotide sequence ID" value="NZ_JAUFQQ010000005.1"/>
</dbReference>
<evidence type="ECO:0000313" key="1">
    <source>
        <dbReference type="EMBL" id="MFB9064318.1"/>
    </source>
</evidence>
<dbReference type="Proteomes" id="UP001589589">
    <property type="component" value="Unassembled WGS sequence"/>
</dbReference>
<organism evidence="1 2">
    <name type="scientific">Flavobacterium branchiarum</name>
    <dbReference type="NCBI Taxonomy" id="1114870"/>
    <lineage>
        <taxon>Bacteria</taxon>
        <taxon>Pseudomonadati</taxon>
        <taxon>Bacteroidota</taxon>
        <taxon>Flavobacteriia</taxon>
        <taxon>Flavobacteriales</taxon>
        <taxon>Flavobacteriaceae</taxon>
        <taxon>Flavobacterium</taxon>
    </lineage>
</organism>
<dbReference type="Pfam" id="PF09697">
    <property type="entry name" value="Porph_ging"/>
    <property type="match status" value="1"/>
</dbReference>
<keyword evidence="2" id="KW-1185">Reference proteome</keyword>
<name>A0ABV5FL93_9FLAO</name>
<protein>
    <submittedName>
        <fullName evidence="1">GLPGLI family protein</fullName>
    </submittedName>
</protein>
<dbReference type="InterPro" id="IPR005901">
    <property type="entry name" value="GLPGLI"/>
</dbReference>
<proteinExistence type="predicted"/>
<accession>A0ABV5FL93</accession>
<evidence type="ECO:0000313" key="2">
    <source>
        <dbReference type="Proteomes" id="UP001589589"/>
    </source>
</evidence>
<gene>
    <name evidence="1" type="ORF">ACFFUQ_09810</name>
</gene>
<reference evidence="1 2" key="1">
    <citation type="submission" date="2024-09" db="EMBL/GenBank/DDBJ databases">
        <authorList>
            <person name="Sun Q."/>
            <person name="Mori K."/>
        </authorList>
    </citation>
    <scope>NUCLEOTIDE SEQUENCE [LARGE SCALE GENOMIC DNA]</scope>
    <source>
        <strain evidence="1 2">CECT 7908</strain>
    </source>
</reference>
<dbReference type="EMBL" id="JBHMEX010000031">
    <property type="protein sequence ID" value="MFB9064318.1"/>
    <property type="molecule type" value="Genomic_DNA"/>
</dbReference>